<name>A0A3Q0T2A6_AMPCI</name>
<accession>A0A3Q0T2A6</accession>
<dbReference type="Ensembl" id="ENSACIT00000027027.1">
    <property type="protein sequence ID" value="ENSACIP00000026335.1"/>
    <property type="gene ID" value="ENSACIG00000020418.1"/>
</dbReference>
<organism evidence="1 2">
    <name type="scientific">Amphilophus citrinellus</name>
    <name type="common">Midas cichlid</name>
    <name type="synonym">Cichlasoma citrinellum</name>
    <dbReference type="NCBI Taxonomy" id="61819"/>
    <lineage>
        <taxon>Eukaryota</taxon>
        <taxon>Metazoa</taxon>
        <taxon>Chordata</taxon>
        <taxon>Craniata</taxon>
        <taxon>Vertebrata</taxon>
        <taxon>Euteleostomi</taxon>
        <taxon>Actinopterygii</taxon>
        <taxon>Neopterygii</taxon>
        <taxon>Teleostei</taxon>
        <taxon>Neoteleostei</taxon>
        <taxon>Acanthomorphata</taxon>
        <taxon>Ovalentaria</taxon>
        <taxon>Cichlomorphae</taxon>
        <taxon>Cichliformes</taxon>
        <taxon>Cichlidae</taxon>
        <taxon>New World cichlids</taxon>
        <taxon>Cichlasomatinae</taxon>
        <taxon>Heroini</taxon>
        <taxon>Amphilophus</taxon>
    </lineage>
</organism>
<dbReference type="GeneTree" id="ENSGT00940000177548"/>
<dbReference type="PANTHER" id="PTHR45736:SF5">
    <property type="entry name" value="ZINC FINGER MYM-TYPE PROTEIN 4"/>
    <property type="match status" value="1"/>
</dbReference>
<dbReference type="Proteomes" id="UP000261340">
    <property type="component" value="Unplaced"/>
</dbReference>
<evidence type="ECO:0000313" key="1">
    <source>
        <dbReference type="Ensembl" id="ENSACIP00000026335.1"/>
    </source>
</evidence>
<dbReference type="PANTHER" id="PTHR45736">
    <property type="entry name" value="ZINC FINGER MYM-TYPE PROTEIN"/>
    <property type="match status" value="1"/>
</dbReference>
<reference evidence="1" key="2">
    <citation type="submission" date="2025-09" db="UniProtKB">
        <authorList>
            <consortium name="Ensembl"/>
        </authorList>
    </citation>
    <scope>IDENTIFICATION</scope>
</reference>
<reference evidence="1" key="1">
    <citation type="submission" date="2025-08" db="UniProtKB">
        <authorList>
            <consortium name="Ensembl"/>
        </authorList>
    </citation>
    <scope>IDENTIFICATION</scope>
</reference>
<keyword evidence="2" id="KW-1185">Reference proteome</keyword>
<dbReference type="AlphaFoldDB" id="A0A3Q0T2A6"/>
<proteinExistence type="predicted"/>
<protein>
    <submittedName>
        <fullName evidence="1">Uncharacterized protein</fullName>
    </submittedName>
</protein>
<dbReference type="InterPro" id="IPR051284">
    <property type="entry name" value="ZnF_MYMT-QRICH1"/>
</dbReference>
<dbReference type="OMA" id="EYCKSER"/>
<sequence>FVACFQEFKRVNGITATCEYCRNERIIKDVKRISSKDCCFCSDACKTLFCQELEGKWGKHCRSCAYCLSISKTLVTAPGDDGDIEFCSAACYSKHKMLLSHVSRGGGSHSAQPAVEGVSMTCRFLRSVYRPSRRS</sequence>
<dbReference type="STRING" id="61819.ENSACIP00000026335"/>
<evidence type="ECO:0000313" key="2">
    <source>
        <dbReference type="Proteomes" id="UP000261340"/>
    </source>
</evidence>